<gene>
    <name evidence="2" type="ORF">QZM33_32990</name>
</gene>
<feature type="region of interest" description="Disordered" evidence="1">
    <location>
        <begin position="138"/>
        <end position="204"/>
    </location>
</feature>
<dbReference type="RefSeq" id="WP_227893068.1">
    <property type="nucleotide sequence ID" value="NZ_CBCPKZ010000007.1"/>
</dbReference>
<protein>
    <submittedName>
        <fullName evidence="2">Uncharacterized protein</fullName>
    </submittedName>
</protein>
<sequence>MPDIRACAARRGCAIAARRRRLRVERDRAEMAAGIRQRNERRPSRFAARDRFRIDTFPATASIPTRMGAPPAACPRASTAVARSMRSRQRRRTHRIGAHTIFRISPRPAHPSMSSPVHGASGDTMKTNTTVSIGAAARADSSTATLPSRPLAAASRALHRADPLDANPATPVRTRTRAPRAAARSAGVRRFGRPTAGRAPQPAR</sequence>
<accession>A0AAW7TC19</accession>
<organism evidence="2 3">
    <name type="scientific">Burkholderia vietnamiensis</name>
    <dbReference type="NCBI Taxonomy" id="60552"/>
    <lineage>
        <taxon>Bacteria</taxon>
        <taxon>Pseudomonadati</taxon>
        <taxon>Pseudomonadota</taxon>
        <taxon>Betaproteobacteria</taxon>
        <taxon>Burkholderiales</taxon>
        <taxon>Burkholderiaceae</taxon>
        <taxon>Burkholderia</taxon>
        <taxon>Burkholderia cepacia complex</taxon>
    </lineage>
</organism>
<evidence type="ECO:0000256" key="1">
    <source>
        <dbReference type="SAM" id="MobiDB-lite"/>
    </source>
</evidence>
<comment type="caution">
    <text evidence="2">The sequence shown here is derived from an EMBL/GenBank/DDBJ whole genome shotgun (WGS) entry which is preliminary data.</text>
</comment>
<feature type="region of interest" description="Disordered" evidence="1">
    <location>
        <begin position="105"/>
        <end position="124"/>
    </location>
</feature>
<evidence type="ECO:0000313" key="3">
    <source>
        <dbReference type="Proteomes" id="UP001171620"/>
    </source>
</evidence>
<reference evidence="2" key="1">
    <citation type="submission" date="2023-07" db="EMBL/GenBank/DDBJ databases">
        <title>A collection of bacterial strains from the Burkholderia cepacia Research Laboratory and Repository.</title>
        <authorList>
            <person name="Lipuma J."/>
            <person name="Spilker T."/>
            <person name="Caverly L."/>
        </authorList>
    </citation>
    <scope>NUCLEOTIDE SEQUENCE</scope>
    <source>
        <strain evidence="2">AU44268</strain>
    </source>
</reference>
<dbReference type="AlphaFoldDB" id="A0AAW7TC19"/>
<dbReference type="EMBL" id="JAUJRV010000054">
    <property type="protein sequence ID" value="MDN7799747.1"/>
    <property type="molecule type" value="Genomic_DNA"/>
</dbReference>
<name>A0AAW7TC19_BURVI</name>
<evidence type="ECO:0000313" key="2">
    <source>
        <dbReference type="EMBL" id="MDN7799747.1"/>
    </source>
</evidence>
<dbReference type="Proteomes" id="UP001171620">
    <property type="component" value="Unassembled WGS sequence"/>
</dbReference>
<feature type="compositionally biased region" description="Low complexity" evidence="1">
    <location>
        <begin position="166"/>
        <end position="189"/>
    </location>
</feature>
<proteinExistence type="predicted"/>